<evidence type="ECO:0000256" key="1">
    <source>
        <dbReference type="SAM" id="MobiDB-lite"/>
    </source>
</evidence>
<feature type="compositionally biased region" description="Basic and acidic residues" evidence="1">
    <location>
        <begin position="144"/>
        <end position="170"/>
    </location>
</feature>
<name>A0AAN8P4Q4_POLSC</name>
<feature type="compositionally biased region" description="Basic and acidic residues" evidence="1">
    <location>
        <begin position="115"/>
        <end position="132"/>
    </location>
</feature>
<gene>
    <name evidence="2" type="ORF">RUM43_013834</name>
</gene>
<dbReference type="EMBL" id="JAWJWE010000008">
    <property type="protein sequence ID" value="KAK6631770.1"/>
    <property type="molecule type" value="Genomic_DNA"/>
</dbReference>
<feature type="compositionally biased region" description="Basic and acidic residues" evidence="1">
    <location>
        <begin position="298"/>
        <end position="310"/>
    </location>
</feature>
<dbReference type="AlphaFoldDB" id="A0AAN8P4Q4"/>
<dbReference type="Proteomes" id="UP001372834">
    <property type="component" value="Unassembled WGS sequence"/>
</dbReference>
<evidence type="ECO:0000313" key="2">
    <source>
        <dbReference type="EMBL" id="KAK6631770.1"/>
    </source>
</evidence>
<feature type="region of interest" description="Disordered" evidence="1">
    <location>
        <begin position="289"/>
        <end position="326"/>
    </location>
</feature>
<proteinExistence type="predicted"/>
<feature type="compositionally biased region" description="Basic and acidic residues" evidence="1">
    <location>
        <begin position="99"/>
        <end position="108"/>
    </location>
</feature>
<protein>
    <submittedName>
        <fullName evidence="2">Uncharacterized protein</fullName>
    </submittedName>
</protein>
<feature type="region of interest" description="Disordered" evidence="1">
    <location>
        <begin position="99"/>
        <end position="272"/>
    </location>
</feature>
<evidence type="ECO:0000313" key="3">
    <source>
        <dbReference type="Proteomes" id="UP001372834"/>
    </source>
</evidence>
<feature type="compositionally biased region" description="Basic and acidic residues" evidence="1">
    <location>
        <begin position="183"/>
        <end position="199"/>
    </location>
</feature>
<accession>A0AAN8P4Q4</accession>
<reference evidence="2 3" key="1">
    <citation type="submission" date="2023-10" db="EMBL/GenBank/DDBJ databases">
        <title>Genomes of two closely related lineages of the louse Polyplax serrata with different host specificities.</title>
        <authorList>
            <person name="Martinu J."/>
            <person name="Tarabai H."/>
            <person name="Stefka J."/>
            <person name="Hypsa V."/>
        </authorList>
    </citation>
    <scope>NUCLEOTIDE SEQUENCE [LARGE SCALE GENOMIC DNA]</scope>
    <source>
        <strain evidence="2">HR10_N</strain>
    </source>
</reference>
<organism evidence="2 3">
    <name type="scientific">Polyplax serrata</name>
    <name type="common">Common mouse louse</name>
    <dbReference type="NCBI Taxonomy" id="468196"/>
    <lineage>
        <taxon>Eukaryota</taxon>
        <taxon>Metazoa</taxon>
        <taxon>Ecdysozoa</taxon>
        <taxon>Arthropoda</taxon>
        <taxon>Hexapoda</taxon>
        <taxon>Insecta</taxon>
        <taxon>Pterygota</taxon>
        <taxon>Neoptera</taxon>
        <taxon>Paraneoptera</taxon>
        <taxon>Psocodea</taxon>
        <taxon>Troctomorpha</taxon>
        <taxon>Phthiraptera</taxon>
        <taxon>Anoplura</taxon>
        <taxon>Polyplacidae</taxon>
        <taxon>Polyplax</taxon>
    </lineage>
</organism>
<comment type="caution">
    <text evidence="2">The sequence shown here is derived from an EMBL/GenBank/DDBJ whole genome shotgun (WGS) entry which is preliminary data.</text>
</comment>
<sequence>MDFDMAIASDEGHSPDPLFSSIINAMNSMKEATADKIYQKIQREGSTNYSKPQVDRALACALKYGIFEVKNNRYRVRDDVLDDVDTVYWKMHTKREQTPFRVQDDTSERPLGQRLDPEKDNLRFKKISHSEVSECPQCGRAKRPSPEMKDSTNVKHEKKERYKKNKDNVKGQKKRHSKNSQSSDEKDAENAEFTRGDSKRKFRSSSPEKNVKQRRLLGLENEPLYNGDQCYFMSGGGKYDTTDESELDSMSLVSDDEQSFGSYKVKKSTKPKQKFNKICRLDSKYRSTTLVDDTENTGEGRSKDSLKSESDSDLSSITNDPSKTDFDTKFCDNMPFTSKDSRINDQSQFFIRGKTYGREETDECGLKSESIGCSDEPSGAVIQTNNLLTIEPMESMAFKGPEHTSYIS</sequence>